<gene>
    <name evidence="3" type="ORF">BC936DRAFT_148200</name>
</gene>
<proteinExistence type="predicted"/>
<evidence type="ECO:0000313" key="3">
    <source>
        <dbReference type="EMBL" id="RUP45428.1"/>
    </source>
</evidence>
<evidence type="ECO:0008006" key="5">
    <source>
        <dbReference type="Google" id="ProtNLM"/>
    </source>
</evidence>
<protein>
    <recommendedName>
        <fullName evidence="5">Fungal specific transcription factor domain-containing protein</fullName>
    </recommendedName>
</protein>
<keyword evidence="2" id="KW-0732">Signal</keyword>
<dbReference type="OrthoDB" id="4590138at2759"/>
<comment type="caution">
    <text evidence="3">The sequence shown here is derived from an EMBL/GenBank/DDBJ whole genome shotgun (WGS) entry which is preliminary data.</text>
</comment>
<dbReference type="EMBL" id="RBNI01007303">
    <property type="protein sequence ID" value="RUP45428.1"/>
    <property type="molecule type" value="Genomic_DNA"/>
</dbReference>
<evidence type="ECO:0000313" key="4">
    <source>
        <dbReference type="Proteomes" id="UP000268093"/>
    </source>
</evidence>
<sequence>MVWVLCVVVGVLRTYAKPRIQNRHIVTLREEQASDVDFVPGRTSHKTAQKPLHPNEKPPMLRSLLFQPSIPFSRSIPLLITRGIPLHTSVPPNMAITDDDTHDPLGQPLALPASTSDSTTQVSVGGDSVKLMEMGPVVVNADGTISRIDNWHELSDIERQNVNRILLKRNAQRLAQLKEKEAAAAAAGGGVGGGGNEV</sequence>
<organism evidence="3 4">
    <name type="scientific">Jimgerdemannia flammicorona</name>
    <dbReference type="NCBI Taxonomy" id="994334"/>
    <lineage>
        <taxon>Eukaryota</taxon>
        <taxon>Fungi</taxon>
        <taxon>Fungi incertae sedis</taxon>
        <taxon>Mucoromycota</taxon>
        <taxon>Mucoromycotina</taxon>
        <taxon>Endogonomycetes</taxon>
        <taxon>Endogonales</taxon>
        <taxon>Endogonaceae</taxon>
        <taxon>Jimgerdemannia</taxon>
    </lineage>
</organism>
<feature type="region of interest" description="Disordered" evidence="1">
    <location>
        <begin position="95"/>
        <end position="121"/>
    </location>
</feature>
<evidence type="ECO:0000256" key="2">
    <source>
        <dbReference type="SAM" id="SignalP"/>
    </source>
</evidence>
<dbReference type="PANTHER" id="PTHR39474:SF1">
    <property type="entry name" value="FUNGAL SPECIFIC TRANSCRIPTION FACTOR"/>
    <property type="match status" value="1"/>
</dbReference>
<dbReference type="PANTHER" id="PTHR39474">
    <property type="entry name" value="UNNAMED PRODUCT"/>
    <property type="match status" value="1"/>
</dbReference>
<feature type="chain" id="PRO_5019270722" description="Fungal specific transcription factor domain-containing protein" evidence="2">
    <location>
        <begin position="17"/>
        <end position="198"/>
    </location>
</feature>
<accession>A0A433D3L5</accession>
<name>A0A433D3L5_9FUNG</name>
<evidence type="ECO:0000256" key="1">
    <source>
        <dbReference type="SAM" id="MobiDB-lite"/>
    </source>
</evidence>
<dbReference type="Proteomes" id="UP000268093">
    <property type="component" value="Unassembled WGS sequence"/>
</dbReference>
<feature type="signal peptide" evidence="2">
    <location>
        <begin position="1"/>
        <end position="16"/>
    </location>
</feature>
<keyword evidence="4" id="KW-1185">Reference proteome</keyword>
<reference evidence="3 4" key="1">
    <citation type="journal article" date="2018" name="New Phytol.">
        <title>Phylogenomics of Endogonaceae and evolution of mycorrhizas within Mucoromycota.</title>
        <authorList>
            <person name="Chang Y."/>
            <person name="Desiro A."/>
            <person name="Na H."/>
            <person name="Sandor L."/>
            <person name="Lipzen A."/>
            <person name="Clum A."/>
            <person name="Barry K."/>
            <person name="Grigoriev I.V."/>
            <person name="Martin F.M."/>
            <person name="Stajich J.E."/>
            <person name="Smith M.E."/>
            <person name="Bonito G."/>
            <person name="Spatafora J.W."/>
        </authorList>
    </citation>
    <scope>NUCLEOTIDE SEQUENCE [LARGE SCALE GENOMIC DNA]</scope>
    <source>
        <strain evidence="3 4">GMNB39</strain>
    </source>
</reference>
<dbReference type="AlphaFoldDB" id="A0A433D3L5"/>